<evidence type="ECO:0000256" key="3">
    <source>
        <dbReference type="ARBA" id="ARBA00023125"/>
    </source>
</evidence>
<dbReference type="Pfam" id="PF00319">
    <property type="entry name" value="SRF-TF"/>
    <property type="match status" value="1"/>
</dbReference>
<dbReference type="PROSITE" id="PS50066">
    <property type="entry name" value="MADS_BOX_2"/>
    <property type="match status" value="1"/>
</dbReference>
<dbReference type="GO" id="GO:0000981">
    <property type="term" value="F:DNA-binding transcription factor activity, RNA polymerase II-specific"/>
    <property type="evidence" value="ECO:0007669"/>
    <property type="project" value="TreeGrafter"/>
</dbReference>
<dbReference type="PANTHER" id="PTHR11945">
    <property type="entry name" value="MADS BOX PROTEIN"/>
    <property type="match status" value="1"/>
</dbReference>
<dbReference type="GO" id="GO:0005634">
    <property type="term" value="C:nucleus"/>
    <property type="evidence" value="ECO:0007669"/>
    <property type="project" value="UniProtKB-SubCell"/>
</dbReference>
<dbReference type="InterPro" id="IPR036879">
    <property type="entry name" value="TF_MADSbox_sf"/>
</dbReference>
<keyword evidence="4" id="KW-0804">Transcription</keyword>
<dbReference type="GO" id="GO:0046983">
    <property type="term" value="F:protein dimerization activity"/>
    <property type="evidence" value="ECO:0007669"/>
    <property type="project" value="InterPro"/>
</dbReference>
<evidence type="ECO:0000256" key="1">
    <source>
        <dbReference type="ARBA" id="ARBA00004123"/>
    </source>
</evidence>
<dbReference type="Gene3D" id="3.40.1810.10">
    <property type="entry name" value="Transcription factor, MADS-box"/>
    <property type="match status" value="1"/>
</dbReference>
<dbReference type="SMART" id="SM00432">
    <property type="entry name" value="MADS"/>
    <property type="match status" value="1"/>
</dbReference>
<keyword evidence="6" id="KW-0175">Coiled coil</keyword>
<evidence type="ECO:0000259" key="7">
    <source>
        <dbReference type="PROSITE" id="PS50066"/>
    </source>
</evidence>
<protein>
    <recommendedName>
        <fullName evidence="7">MADS-box domain-containing protein</fullName>
    </recommendedName>
</protein>
<feature type="non-terminal residue" evidence="8">
    <location>
        <position position="272"/>
    </location>
</feature>
<evidence type="ECO:0000256" key="5">
    <source>
        <dbReference type="ARBA" id="ARBA00023242"/>
    </source>
</evidence>
<dbReference type="AlphaFoldDB" id="A0A9J5ZFW5"/>
<keyword evidence="5" id="KW-0539">Nucleus</keyword>
<dbReference type="SUPFAM" id="SSF55455">
    <property type="entry name" value="SRF-like"/>
    <property type="match status" value="1"/>
</dbReference>
<dbReference type="OrthoDB" id="1289621at2759"/>
<dbReference type="EMBL" id="JACXVP010000004">
    <property type="protein sequence ID" value="KAG5611819.1"/>
    <property type="molecule type" value="Genomic_DNA"/>
</dbReference>
<proteinExistence type="predicted"/>
<keyword evidence="3" id="KW-0238">DNA-binding</keyword>
<gene>
    <name evidence="8" type="ORF">H5410_023100</name>
</gene>
<evidence type="ECO:0000256" key="2">
    <source>
        <dbReference type="ARBA" id="ARBA00023015"/>
    </source>
</evidence>
<feature type="coiled-coil region" evidence="6">
    <location>
        <begin position="57"/>
        <end position="84"/>
    </location>
</feature>
<feature type="domain" description="MADS-box" evidence="7">
    <location>
        <begin position="105"/>
        <end position="165"/>
    </location>
</feature>
<organism evidence="8 9">
    <name type="scientific">Solanum commersonii</name>
    <name type="common">Commerson's wild potato</name>
    <name type="synonym">Commerson's nightshade</name>
    <dbReference type="NCBI Taxonomy" id="4109"/>
    <lineage>
        <taxon>Eukaryota</taxon>
        <taxon>Viridiplantae</taxon>
        <taxon>Streptophyta</taxon>
        <taxon>Embryophyta</taxon>
        <taxon>Tracheophyta</taxon>
        <taxon>Spermatophyta</taxon>
        <taxon>Magnoliopsida</taxon>
        <taxon>eudicotyledons</taxon>
        <taxon>Gunneridae</taxon>
        <taxon>Pentapetalae</taxon>
        <taxon>asterids</taxon>
        <taxon>lamiids</taxon>
        <taxon>Solanales</taxon>
        <taxon>Solanaceae</taxon>
        <taxon>Solanoideae</taxon>
        <taxon>Solaneae</taxon>
        <taxon>Solanum</taxon>
    </lineage>
</organism>
<dbReference type="PANTHER" id="PTHR11945:SF772">
    <property type="entry name" value="AGAMOUS-LIKE MADS-BOX PROTEIN AGL62"/>
    <property type="match status" value="1"/>
</dbReference>
<evidence type="ECO:0000313" key="8">
    <source>
        <dbReference type="EMBL" id="KAG5611819.1"/>
    </source>
</evidence>
<evidence type="ECO:0000256" key="6">
    <source>
        <dbReference type="SAM" id="Coils"/>
    </source>
</evidence>
<dbReference type="InterPro" id="IPR002100">
    <property type="entry name" value="TF_MADSbox"/>
</dbReference>
<dbReference type="Proteomes" id="UP000824120">
    <property type="component" value="Chromosome 4"/>
</dbReference>
<accession>A0A9J5ZFW5</accession>
<comment type="caution">
    <text evidence="8">The sequence shown here is derived from an EMBL/GenBank/DDBJ whole genome shotgun (WGS) entry which is preliminary data.</text>
</comment>
<sequence>LYKLAGELIQQHDVDIGIVLSSPTNKPYSFFHPIVEAVAQCFLNPNIELSDTTKFVATCVRNNVNEIEDKLAEFKIREDVASKETIILDQAKEMREIVMEGNKTVGHQKIPMEKIENEAARYASFLEHRLSLYKLAGDLVQQHDVDIGIVLSAPTNKPYSFFHPTVEVVFQRLMNPNVEFGDTTKLAATCVRNNVNEIEYKLTELKIREDVASKQSVILDQAKEMREIGWWEDVEKLKTDEVTQFEAWLDVADFNMKNRLKQLENEVASNAS</sequence>
<reference evidence="8 9" key="1">
    <citation type="submission" date="2020-09" db="EMBL/GenBank/DDBJ databases">
        <title>De no assembly of potato wild relative species, Solanum commersonii.</title>
        <authorList>
            <person name="Cho K."/>
        </authorList>
    </citation>
    <scope>NUCLEOTIDE SEQUENCE [LARGE SCALE GENOMIC DNA]</scope>
    <source>
        <strain evidence="8">LZ3.2</strain>
        <tissue evidence="8">Leaf</tissue>
    </source>
</reference>
<evidence type="ECO:0000256" key="4">
    <source>
        <dbReference type="ARBA" id="ARBA00023163"/>
    </source>
</evidence>
<name>A0A9J5ZFW5_SOLCO</name>
<comment type="subcellular location">
    <subcellularLocation>
        <location evidence="1">Nucleus</location>
    </subcellularLocation>
</comment>
<keyword evidence="9" id="KW-1185">Reference proteome</keyword>
<evidence type="ECO:0000313" key="9">
    <source>
        <dbReference type="Proteomes" id="UP000824120"/>
    </source>
</evidence>
<keyword evidence="2" id="KW-0805">Transcription regulation</keyword>
<dbReference type="GO" id="GO:0000978">
    <property type="term" value="F:RNA polymerase II cis-regulatory region sequence-specific DNA binding"/>
    <property type="evidence" value="ECO:0007669"/>
    <property type="project" value="TreeGrafter"/>
</dbReference>